<keyword evidence="1" id="KW-0472">Membrane</keyword>
<protein>
    <submittedName>
        <fullName evidence="2">Uncharacterized protein</fullName>
    </submittedName>
</protein>
<feature type="transmembrane region" description="Helical" evidence="1">
    <location>
        <begin position="25"/>
        <end position="49"/>
    </location>
</feature>
<accession>A0ABU3NJU8</accession>
<evidence type="ECO:0000256" key="1">
    <source>
        <dbReference type="SAM" id="Phobius"/>
    </source>
</evidence>
<reference evidence="2 3" key="1">
    <citation type="submission" date="2023-07" db="EMBL/GenBank/DDBJ databases">
        <title>Novel species of Thermanaerothrix with wide hydrolytic capabilities.</title>
        <authorList>
            <person name="Zayulina K.S."/>
            <person name="Podosokorskaya O.A."/>
            <person name="Elcheninov A.G."/>
        </authorList>
    </citation>
    <scope>NUCLEOTIDE SEQUENCE [LARGE SCALE GENOMIC DNA]</scope>
    <source>
        <strain evidence="2 3">4228-RoL</strain>
    </source>
</reference>
<keyword evidence="1" id="KW-1133">Transmembrane helix</keyword>
<comment type="caution">
    <text evidence="2">The sequence shown here is derived from an EMBL/GenBank/DDBJ whole genome shotgun (WGS) entry which is preliminary data.</text>
</comment>
<evidence type="ECO:0000313" key="3">
    <source>
        <dbReference type="Proteomes" id="UP001254165"/>
    </source>
</evidence>
<feature type="transmembrane region" description="Helical" evidence="1">
    <location>
        <begin position="73"/>
        <end position="99"/>
    </location>
</feature>
<organism evidence="2 3">
    <name type="scientific">Thermanaerothrix solaris</name>
    <dbReference type="NCBI Taxonomy" id="3058434"/>
    <lineage>
        <taxon>Bacteria</taxon>
        <taxon>Bacillati</taxon>
        <taxon>Chloroflexota</taxon>
        <taxon>Anaerolineae</taxon>
        <taxon>Anaerolineales</taxon>
        <taxon>Anaerolineaceae</taxon>
        <taxon>Thermanaerothrix</taxon>
    </lineage>
</organism>
<proteinExistence type="predicted"/>
<name>A0ABU3NJU8_9CHLR</name>
<dbReference type="Proteomes" id="UP001254165">
    <property type="component" value="Unassembled WGS sequence"/>
</dbReference>
<evidence type="ECO:0000313" key="2">
    <source>
        <dbReference type="EMBL" id="MDT8897072.1"/>
    </source>
</evidence>
<sequence>MGKYTDYKRQPSMSEREASTKLHPIWQGVGFGLMILTPLLGYFGALVLLEENSRRNWVTIPADLLAPGKDPLLFAKIILTVALMLVIFTVFQLFTYVLYRLFGPSRYGPLDVPPVSYPKRRKKQR</sequence>
<dbReference type="RefSeq" id="WP_315623722.1">
    <property type="nucleotide sequence ID" value="NZ_JAUHMF010000001.1"/>
</dbReference>
<dbReference type="EMBL" id="JAUHMF010000001">
    <property type="protein sequence ID" value="MDT8897072.1"/>
    <property type="molecule type" value="Genomic_DNA"/>
</dbReference>
<keyword evidence="3" id="KW-1185">Reference proteome</keyword>
<keyword evidence="1" id="KW-0812">Transmembrane</keyword>
<gene>
    <name evidence="2" type="ORF">QYE77_02255</name>
</gene>